<dbReference type="InterPro" id="IPR024523">
    <property type="entry name" value="DUF3793"/>
</dbReference>
<dbReference type="AlphaFoldDB" id="A0A0J9BW01"/>
<sequence>MSKETLHLLMTMNHDNLETQIAMQCAPLLTGMKISNLLTVGSRKKQEVLRTFRRTSISCYVLYESGEKTTFLLYRKQKLESYLDQPQIKQLMERFGYGCQDPVSILRLVSRRYKAHMEGGRGFPHEIGVLLGYPPEDVIGFIENNGKNFLCVGYWKVYSNLNECRSIFRRYNHAREHVIHMVSHGMDIADILEIYGLKQYKSMTIGG</sequence>
<dbReference type="Pfam" id="PF12672">
    <property type="entry name" value="DUF3793"/>
    <property type="match status" value="1"/>
</dbReference>
<dbReference type="RefSeq" id="WP_007864587.1">
    <property type="nucleotide sequence ID" value="NZ_KQ235880.1"/>
</dbReference>
<organism evidence="1 2">
    <name type="scientific">[Clostridium] citroniae WAL-19142</name>
    <dbReference type="NCBI Taxonomy" id="742734"/>
    <lineage>
        <taxon>Bacteria</taxon>
        <taxon>Bacillati</taxon>
        <taxon>Bacillota</taxon>
        <taxon>Clostridia</taxon>
        <taxon>Lachnospirales</taxon>
        <taxon>Lachnospiraceae</taxon>
        <taxon>Enterocloster</taxon>
    </lineage>
</organism>
<gene>
    <name evidence="1" type="ORF">HMPREF9470_03795</name>
</gene>
<accession>A0A0J9BW01</accession>
<dbReference type="PATRIC" id="fig|742734.4.peg.4066"/>
<evidence type="ECO:0008006" key="3">
    <source>
        <dbReference type="Google" id="ProtNLM"/>
    </source>
</evidence>
<evidence type="ECO:0000313" key="1">
    <source>
        <dbReference type="EMBL" id="KMW17142.1"/>
    </source>
</evidence>
<comment type="caution">
    <text evidence="1">The sequence shown here is derived from an EMBL/GenBank/DDBJ whole genome shotgun (WGS) entry which is preliminary data.</text>
</comment>
<dbReference type="GeneID" id="93162696"/>
<dbReference type="Proteomes" id="UP000037392">
    <property type="component" value="Unassembled WGS sequence"/>
</dbReference>
<proteinExistence type="predicted"/>
<dbReference type="EMBL" id="ADLK01000028">
    <property type="protein sequence ID" value="KMW17142.1"/>
    <property type="molecule type" value="Genomic_DNA"/>
</dbReference>
<reference evidence="1 2" key="1">
    <citation type="submission" date="2011-04" db="EMBL/GenBank/DDBJ databases">
        <title>The Genome Sequence of Clostridium citroniae WAL-19142.</title>
        <authorList>
            <consortium name="The Broad Institute Genome Sequencing Platform"/>
            <person name="Earl A."/>
            <person name="Ward D."/>
            <person name="Feldgarden M."/>
            <person name="Gevers D."/>
            <person name="Warren Y.A."/>
            <person name="Tyrrell K.L."/>
            <person name="Citron D.M."/>
            <person name="Goldstein E.J."/>
            <person name="Daigneault M."/>
            <person name="Allen-Vercoe E."/>
            <person name="Young S.K."/>
            <person name="Zeng Q."/>
            <person name="Gargeya S."/>
            <person name="Fitzgerald M."/>
            <person name="Haas B."/>
            <person name="Abouelleil A."/>
            <person name="Alvarado L."/>
            <person name="Arachchi H.M."/>
            <person name="Berlin A."/>
            <person name="Brown A."/>
            <person name="Chapman S.B."/>
            <person name="Chen Z."/>
            <person name="Dunbar C."/>
            <person name="Freedman E."/>
            <person name="Gearin G."/>
            <person name="Gellesch M."/>
            <person name="Goldberg J."/>
            <person name="Griggs A."/>
            <person name="Gujja S."/>
            <person name="Heilman E.R."/>
            <person name="Heiman D."/>
            <person name="Howarth C."/>
            <person name="Larson L."/>
            <person name="Lui A."/>
            <person name="MacDonald P.J."/>
            <person name="Mehta T."/>
            <person name="Montmayeur A."/>
            <person name="Murphy C."/>
            <person name="Neiman D."/>
            <person name="Pearson M."/>
            <person name="Priest M."/>
            <person name="Roberts A."/>
            <person name="Saif S."/>
            <person name="Shea T."/>
            <person name="Shenoy N."/>
            <person name="Sisk P."/>
            <person name="Stolte C."/>
            <person name="Sykes S."/>
            <person name="White J."/>
            <person name="Yandava C."/>
            <person name="Wortman J."/>
            <person name="Nusbaum C."/>
            <person name="Birren B."/>
        </authorList>
    </citation>
    <scope>NUCLEOTIDE SEQUENCE [LARGE SCALE GENOMIC DNA]</scope>
    <source>
        <strain evidence="1 2">WAL-19142</strain>
    </source>
</reference>
<evidence type="ECO:0000313" key="2">
    <source>
        <dbReference type="Proteomes" id="UP000037392"/>
    </source>
</evidence>
<dbReference type="OrthoDB" id="5393676at2"/>
<name>A0A0J9BW01_9FIRM</name>
<protein>
    <recommendedName>
        <fullName evidence="3">DUF3793 domain-containing protein</fullName>
    </recommendedName>
</protein>